<protein>
    <submittedName>
        <fullName evidence="1">Uncharacterized protein</fullName>
    </submittedName>
</protein>
<sequence length="156" mass="17781">MPDYLGTSFSHSDLCFLADPIFLLLLPNQGGVYVISCYQAALCGDVPPSTSSILVPQMSPQLIKLLIMEKSRSFPDHPYSYSDARHGFELRSNSYSFNGPIGKVDEFATSDNPEMKRRKRVASYNMYSMEGKLKSSLRNSFKWIKNKFTDDYYDDM</sequence>
<dbReference type="PANTHER" id="PTHR33193:SF41">
    <property type="entry name" value="DUF3511 DOMAIN-CONTAINING PROTEIN"/>
    <property type="match status" value="1"/>
</dbReference>
<evidence type="ECO:0000313" key="1">
    <source>
        <dbReference type="EMBL" id="RVW55276.1"/>
    </source>
</evidence>
<dbReference type="AlphaFoldDB" id="A0A438F5V3"/>
<dbReference type="EMBL" id="QGNW01001119">
    <property type="protein sequence ID" value="RVW55276.1"/>
    <property type="molecule type" value="Genomic_DNA"/>
</dbReference>
<organism evidence="1 2">
    <name type="scientific">Vitis vinifera</name>
    <name type="common">Grape</name>
    <dbReference type="NCBI Taxonomy" id="29760"/>
    <lineage>
        <taxon>Eukaryota</taxon>
        <taxon>Viridiplantae</taxon>
        <taxon>Streptophyta</taxon>
        <taxon>Embryophyta</taxon>
        <taxon>Tracheophyta</taxon>
        <taxon>Spermatophyta</taxon>
        <taxon>Magnoliopsida</taxon>
        <taxon>eudicotyledons</taxon>
        <taxon>Gunneridae</taxon>
        <taxon>Pentapetalae</taxon>
        <taxon>rosids</taxon>
        <taxon>Vitales</taxon>
        <taxon>Vitaceae</taxon>
        <taxon>Viteae</taxon>
        <taxon>Vitis</taxon>
    </lineage>
</organism>
<proteinExistence type="predicted"/>
<name>A0A438F5V3_VITVI</name>
<dbReference type="Pfam" id="PF12023">
    <property type="entry name" value="DUF3511"/>
    <property type="match status" value="1"/>
</dbReference>
<evidence type="ECO:0000313" key="2">
    <source>
        <dbReference type="Proteomes" id="UP000288805"/>
    </source>
</evidence>
<accession>A0A438F5V3</accession>
<gene>
    <name evidence="1" type="ORF">CK203_067029</name>
</gene>
<dbReference type="InterPro" id="IPR021899">
    <property type="entry name" value="DUF3511"/>
</dbReference>
<dbReference type="PANTHER" id="PTHR33193">
    <property type="entry name" value="DOMAIN PROTEIN, PUTATIVE (DUF3511)-RELATED"/>
    <property type="match status" value="1"/>
</dbReference>
<comment type="caution">
    <text evidence="1">The sequence shown here is derived from an EMBL/GenBank/DDBJ whole genome shotgun (WGS) entry which is preliminary data.</text>
</comment>
<dbReference type="Proteomes" id="UP000288805">
    <property type="component" value="Unassembled WGS sequence"/>
</dbReference>
<reference evidence="1 2" key="1">
    <citation type="journal article" date="2018" name="PLoS Genet.">
        <title>Population sequencing reveals clonal diversity and ancestral inbreeding in the grapevine cultivar Chardonnay.</title>
        <authorList>
            <person name="Roach M.J."/>
            <person name="Johnson D.L."/>
            <person name="Bohlmann J."/>
            <person name="van Vuuren H.J."/>
            <person name="Jones S.J."/>
            <person name="Pretorius I.S."/>
            <person name="Schmidt S.A."/>
            <person name="Borneman A.R."/>
        </authorList>
    </citation>
    <scope>NUCLEOTIDE SEQUENCE [LARGE SCALE GENOMIC DNA]</scope>
    <source>
        <strain evidence="2">cv. Chardonnay</strain>
        <tissue evidence="1">Leaf</tissue>
    </source>
</reference>